<keyword evidence="2" id="KW-1185">Reference proteome</keyword>
<comment type="caution">
    <text evidence="1">The sequence shown here is derived from an EMBL/GenBank/DDBJ whole genome shotgun (WGS) entry which is preliminary data.</text>
</comment>
<name>A0A3A1YI01_9GAMM</name>
<gene>
    <name evidence="1" type="ORF">CKF58_05475</name>
</gene>
<dbReference type="RefSeq" id="WP_119531773.1">
    <property type="nucleotide sequence ID" value="NZ_JBHSSP010000001.1"/>
</dbReference>
<dbReference type="Proteomes" id="UP000265916">
    <property type="component" value="Unassembled WGS sequence"/>
</dbReference>
<sequence length="494" mass="58216">MVFKPHASQVLSTFFFNVDSPVSNTFRLSASQSTMPFLNHMFEQVMLKRENAEEKDYSYTIYDTPDLLLLRSGLMVRASESLDRTNLVFSVYKLDADDIYKPLTLVDQFNSPITSRLDLHKKLFFDAYGVPQLTHILTPKYPVMNKGDKIFDVKPMLKFSARILDNTYTVNEANYFPDSVPIQLRHYEFEMLAQQDLFNSIRNTAGFTLFENPYLTKFQPYDNPYDYIVPLEREMKPEISDESDWKDFLPDTFIVRNNKFSKDERYSVERSTYFNNMFYYRSPADRPDKFSYYVVNISAKRGNLFENFNNLVLNLETPLYYVPEPEHVHILNFLHLYNPALDYAEDVGMRALGPKAIFTMYDLRDRILTILEQYYQHQLLATFSPNDYTKTMAWEAQQLILYTVDTLDHIFSYKSPEVLKAMAWDYIRQKVYSLLETIGEAWENCEKGNKKIAMRKLLVAPQINAIIIFLRFLYLERFGNNIEHLSASRPLRND</sequence>
<accession>A0A3A1YI01</accession>
<protein>
    <submittedName>
        <fullName evidence="1">Uncharacterized protein</fullName>
    </submittedName>
</protein>
<proteinExistence type="predicted"/>
<reference evidence="1 2" key="1">
    <citation type="submission" date="2017-08" db="EMBL/GenBank/DDBJ databases">
        <title>Reclassification of Bisgaard taxon 37 and 44.</title>
        <authorList>
            <person name="Christensen H."/>
        </authorList>
    </citation>
    <scope>NUCLEOTIDE SEQUENCE [LARGE SCALE GENOMIC DNA]</scope>
    <source>
        <strain evidence="1 2">111</strain>
    </source>
</reference>
<evidence type="ECO:0000313" key="2">
    <source>
        <dbReference type="Proteomes" id="UP000265916"/>
    </source>
</evidence>
<organism evidence="1 2">
    <name type="scientific">Psittacicella hinzii</name>
    <dbReference type="NCBI Taxonomy" id="2028575"/>
    <lineage>
        <taxon>Bacteria</taxon>
        <taxon>Pseudomonadati</taxon>
        <taxon>Pseudomonadota</taxon>
        <taxon>Gammaproteobacteria</taxon>
        <taxon>Pasteurellales</taxon>
        <taxon>Psittacicellaceae</taxon>
        <taxon>Psittacicella</taxon>
    </lineage>
</organism>
<dbReference type="EMBL" id="NRJG01000097">
    <property type="protein sequence ID" value="RIY37076.1"/>
    <property type="molecule type" value="Genomic_DNA"/>
</dbReference>
<dbReference type="AlphaFoldDB" id="A0A3A1YI01"/>
<dbReference type="OrthoDB" id="5672786at2"/>
<evidence type="ECO:0000313" key="1">
    <source>
        <dbReference type="EMBL" id="RIY37076.1"/>
    </source>
</evidence>